<feature type="domain" description="N-acetyltransferase" evidence="1">
    <location>
        <begin position="12"/>
        <end position="136"/>
    </location>
</feature>
<protein>
    <submittedName>
        <fullName evidence="2">N-acetylglutamate synthase, GNAT family</fullName>
    </submittedName>
</protein>
<dbReference type="SUPFAM" id="SSF55729">
    <property type="entry name" value="Acyl-CoA N-acyltransferases (Nat)"/>
    <property type="match status" value="1"/>
</dbReference>
<gene>
    <name evidence="2" type="ORF">SAMN02745108_00847</name>
</gene>
<dbReference type="EMBL" id="FUWU01000010">
    <property type="protein sequence ID" value="SJZ52171.1"/>
    <property type="molecule type" value="Genomic_DNA"/>
</dbReference>
<dbReference type="InterPro" id="IPR000182">
    <property type="entry name" value="GNAT_dom"/>
</dbReference>
<evidence type="ECO:0000259" key="1">
    <source>
        <dbReference type="PROSITE" id="PS51186"/>
    </source>
</evidence>
<name>A0A1T4LBY0_9BACT</name>
<dbReference type="Gene3D" id="3.40.630.30">
    <property type="match status" value="1"/>
</dbReference>
<dbReference type="Proteomes" id="UP000190449">
    <property type="component" value="Unassembled WGS sequence"/>
</dbReference>
<sequence length="136" mass="15781">MKIVPYESKYKNDFIKMNLAWISAMFKIESEDERELNRIDSYMQKGGQIFFALNDDEKIMACCMIAPREDGDWEIMKFATKEQFAGKGAGSACFKACMDFAKAKNIEKILIVTNHKCVEAIHIYRKFGFQEIPLDR</sequence>
<proteinExistence type="predicted"/>
<dbReference type="GO" id="GO:0016747">
    <property type="term" value="F:acyltransferase activity, transferring groups other than amino-acyl groups"/>
    <property type="evidence" value="ECO:0007669"/>
    <property type="project" value="InterPro"/>
</dbReference>
<dbReference type="STRING" id="28122.SAMN02745108_00847"/>
<reference evidence="2 3" key="1">
    <citation type="submission" date="2017-02" db="EMBL/GenBank/DDBJ databases">
        <authorList>
            <person name="Peterson S.W."/>
        </authorList>
    </citation>
    <scope>NUCLEOTIDE SEQUENCE [LARGE SCALE GENOMIC DNA]</scope>
    <source>
        <strain evidence="2 3">ATCC 43854</strain>
    </source>
</reference>
<accession>A0A1T4LBY0</accession>
<organism evidence="2 3">
    <name type="scientific">Fibrobacter intestinalis</name>
    <dbReference type="NCBI Taxonomy" id="28122"/>
    <lineage>
        <taxon>Bacteria</taxon>
        <taxon>Pseudomonadati</taxon>
        <taxon>Fibrobacterota</taxon>
        <taxon>Fibrobacteria</taxon>
        <taxon>Fibrobacterales</taxon>
        <taxon>Fibrobacteraceae</taxon>
        <taxon>Fibrobacter</taxon>
    </lineage>
</organism>
<dbReference type="CDD" id="cd04301">
    <property type="entry name" value="NAT_SF"/>
    <property type="match status" value="1"/>
</dbReference>
<evidence type="ECO:0000313" key="3">
    <source>
        <dbReference type="Proteomes" id="UP000190449"/>
    </source>
</evidence>
<evidence type="ECO:0000313" key="2">
    <source>
        <dbReference type="EMBL" id="SJZ52171.1"/>
    </source>
</evidence>
<dbReference type="AlphaFoldDB" id="A0A1T4LBY0"/>
<dbReference type="PROSITE" id="PS51186">
    <property type="entry name" value="GNAT"/>
    <property type="match status" value="1"/>
</dbReference>
<dbReference type="Pfam" id="PF00583">
    <property type="entry name" value="Acetyltransf_1"/>
    <property type="match status" value="1"/>
</dbReference>
<dbReference type="InterPro" id="IPR016181">
    <property type="entry name" value="Acyl_CoA_acyltransferase"/>
</dbReference>
<dbReference type="RefSeq" id="WP_078775919.1">
    <property type="nucleotide sequence ID" value="NZ_FUWU01000010.1"/>
</dbReference>